<organism evidence="1 2">
    <name type="scientific">Segatella bryantii</name>
    <name type="common">Prevotella bryantii</name>
    <dbReference type="NCBI Taxonomy" id="77095"/>
    <lineage>
        <taxon>Bacteria</taxon>
        <taxon>Pseudomonadati</taxon>
        <taxon>Bacteroidota</taxon>
        <taxon>Bacteroidia</taxon>
        <taxon>Bacteroidales</taxon>
        <taxon>Prevotellaceae</taxon>
        <taxon>Segatella</taxon>
    </lineage>
</organism>
<comment type="caution">
    <text evidence="1">The sequence shown here is derived from an EMBL/GenBank/DDBJ whole genome shotgun (WGS) entry which is preliminary data.</text>
</comment>
<dbReference type="GeneID" id="72480954"/>
<evidence type="ECO:0008006" key="3">
    <source>
        <dbReference type="Google" id="ProtNLM"/>
    </source>
</evidence>
<name>A0AA37HWQ5_SEGBR</name>
<dbReference type="Proteomes" id="UP000887043">
    <property type="component" value="Unassembled WGS sequence"/>
</dbReference>
<evidence type="ECO:0000313" key="2">
    <source>
        <dbReference type="Proteomes" id="UP000887043"/>
    </source>
</evidence>
<dbReference type="PROSITE" id="PS52050">
    <property type="entry name" value="WYL"/>
    <property type="match status" value="1"/>
</dbReference>
<sequence>MRHDKMEKELRLMLILVENHKLDVNAICERMDISRRMFYYYLESFRTWGFKVEKDEASVYSIDRESPFLKQLYETINFTEDEAITIRKALDVAGGNNAIVDRINRKLANFYDYKILSDPEARLQAAHNITVLYEAIKYKRLVKIEKYSSPHSQSVCDRIVEPFLLMNNNNDVRCYELKSEMNKTFKISRMGNVTMYDLSWEHEERHKQVFTDIFMFSGEKIYPIELRLGQLSHNLLVEEYPASAKYITQEDEHHWHLQMNVASYLGIGRFVLGLLSDIDVLGDEAFKNYLKNQLKENVKRF</sequence>
<evidence type="ECO:0000313" key="1">
    <source>
        <dbReference type="EMBL" id="GJG27916.1"/>
    </source>
</evidence>
<accession>A0AA37HWQ5</accession>
<dbReference type="AlphaFoldDB" id="A0AA37HWQ5"/>
<dbReference type="EMBL" id="BPTR01000001">
    <property type="protein sequence ID" value="GJG27916.1"/>
    <property type="molecule type" value="Genomic_DNA"/>
</dbReference>
<dbReference type="RefSeq" id="WP_006282716.1">
    <property type="nucleotide sequence ID" value="NZ_BPTR01000001.1"/>
</dbReference>
<proteinExistence type="predicted"/>
<protein>
    <recommendedName>
        <fullName evidence="3">WYL domain-containing protein</fullName>
    </recommendedName>
</protein>
<reference evidence="1" key="1">
    <citation type="submission" date="2021-08" db="EMBL/GenBank/DDBJ databases">
        <title>Prevotella lacticifex sp. nov., isolated from rumen of cow.</title>
        <authorList>
            <person name="Shinkai T."/>
            <person name="Ikeyama N."/>
            <person name="Kumagai M."/>
            <person name="Ohmori H."/>
            <person name="Sakamoto M."/>
            <person name="Ohkuma M."/>
            <person name="Mitsumori M."/>
        </authorList>
    </citation>
    <scope>NUCLEOTIDE SEQUENCE</scope>
    <source>
        <strain evidence="1">DSM 11371</strain>
    </source>
</reference>
<gene>
    <name evidence="1" type="ORF">PRRU23_16160</name>
</gene>